<dbReference type="PROSITE" id="PS50082">
    <property type="entry name" value="WD_REPEATS_2"/>
    <property type="match status" value="1"/>
</dbReference>
<feature type="region of interest" description="Disordered" evidence="2">
    <location>
        <begin position="806"/>
        <end position="831"/>
    </location>
</feature>
<dbReference type="InterPro" id="IPR003903">
    <property type="entry name" value="UIM_dom"/>
</dbReference>
<feature type="compositionally biased region" description="Polar residues" evidence="2">
    <location>
        <begin position="565"/>
        <end position="577"/>
    </location>
</feature>
<dbReference type="EMBL" id="ML210166">
    <property type="protein sequence ID" value="TFK27294.1"/>
    <property type="molecule type" value="Genomic_DNA"/>
</dbReference>
<dbReference type="Gene3D" id="2.130.10.10">
    <property type="entry name" value="YVTN repeat-like/Quinoprotein amine dehydrogenase"/>
    <property type="match status" value="2"/>
</dbReference>
<feature type="compositionally biased region" description="Low complexity" evidence="2">
    <location>
        <begin position="754"/>
        <end position="777"/>
    </location>
</feature>
<dbReference type="SMART" id="SM00320">
    <property type="entry name" value="WD40"/>
    <property type="match status" value="2"/>
</dbReference>
<dbReference type="AlphaFoldDB" id="A0A5C3L2S9"/>
<evidence type="ECO:0000313" key="4">
    <source>
        <dbReference type="EMBL" id="TFK27294.1"/>
    </source>
</evidence>
<reference evidence="4 5" key="1">
    <citation type="journal article" date="2019" name="Nat. Ecol. Evol.">
        <title>Megaphylogeny resolves global patterns of mushroom evolution.</title>
        <authorList>
            <person name="Varga T."/>
            <person name="Krizsan K."/>
            <person name="Foldi C."/>
            <person name="Dima B."/>
            <person name="Sanchez-Garcia M."/>
            <person name="Sanchez-Ramirez S."/>
            <person name="Szollosi G.J."/>
            <person name="Szarkandi J.G."/>
            <person name="Papp V."/>
            <person name="Albert L."/>
            <person name="Andreopoulos W."/>
            <person name="Angelini C."/>
            <person name="Antonin V."/>
            <person name="Barry K.W."/>
            <person name="Bougher N.L."/>
            <person name="Buchanan P."/>
            <person name="Buyck B."/>
            <person name="Bense V."/>
            <person name="Catcheside P."/>
            <person name="Chovatia M."/>
            <person name="Cooper J."/>
            <person name="Damon W."/>
            <person name="Desjardin D."/>
            <person name="Finy P."/>
            <person name="Geml J."/>
            <person name="Haridas S."/>
            <person name="Hughes K."/>
            <person name="Justo A."/>
            <person name="Karasinski D."/>
            <person name="Kautmanova I."/>
            <person name="Kiss B."/>
            <person name="Kocsube S."/>
            <person name="Kotiranta H."/>
            <person name="LaButti K.M."/>
            <person name="Lechner B.E."/>
            <person name="Liimatainen K."/>
            <person name="Lipzen A."/>
            <person name="Lukacs Z."/>
            <person name="Mihaltcheva S."/>
            <person name="Morgado L.N."/>
            <person name="Niskanen T."/>
            <person name="Noordeloos M.E."/>
            <person name="Ohm R.A."/>
            <person name="Ortiz-Santana B."/>
            <person name="Ovrebo C."/>
            <person name="Racz N."/>
            <person name="Riley R."/>
            <person name="Savchenko A."/>
            <person name="Shiryaev A."/>
            <person name="Soop K."/>
            <person name="Spirin V."/>
            <person name="Szebenyi C."/>
            <person name="Tomsovsky M."/>
            <person name="Tulloss R.E."/>
            <person name="Uehling J."/>
            <person name="Grigoriev I.V."/>
            <person name="Vagvolgyi C."/>
            <person name="Papp T."/>
            <person name="Martin F.M."/>
            <person name="Miettinen O."/>
            <person name="Hibbett D.S."/>
            <person name="Nagy L.G."/>
        </authorList>
    </citation>
    <scope>NUCLEOTIDE SEQUENCE [LARGE SCALE GENOMIC DNA]</scope>
    <source>
        <strain evidence="4 5">CBS 121175</strain>
    </source>
</reference>
<dbReference type="InterPro" id="IPR001680">
    <property type="entry name" value="WD40_rpt"/>
</dbReference>
<feature type="region of interest" description="Disordered" evidence="2">
    <location>
        <begin position="741"/>
        <end position="781"/>
    </location>
</feature>
<evidence type="ECO:0000256" key="2">
    <source>
        <dbReference type="SAM" id="MobiDB-lite"/>
    </source>
</evidence>
<feature type="repeat" description="WD" evidence="1">
    <location>
        <begin position="251"/>
        <end position="294"/>
    </location>
</feature>
<dbReference type="Proteomes" id="UP000307440">
    <property type="component" value="Unassembled WGS sequence"/>
</dbReference>
<feature type="compositionally biased region" description="Low complexity" evidence="2">
    <location>
        <begin position="687"/>
        <end position="707"/>
    </location>
</feature>
<keyword evidence="5" id="KW-1185">Reference proteome</keyword>
<dbReference type="PROSITE" id="PS50330">
    <property type="entry name" value="UIM"/>
    <property type="match status" value="1"/>
</dbReference>
<feature type="region of interest" description="Disordered" evidence="2">
    <location>
        <begin position="593"/>
        <end position="615"/>
    </location>
</feature>
<feature type="region of interest" description="Disordered" evidence="2">
    <location>
        <begin position="687"/>
        <end position="717"/>
    </location>
</feature>
<dbReference type="SUPFAM" id="SSF81383">
    <property type="entry name" value="F-box domain"/>
    <property type="match status" value="1"/>
</dbReference>
<accession>A0A5C3L2S9</accession>
<dbReference type="InterPro" id="IPR001810">
    <property type="entry name" value="F-box_dom"/>
</dbReference>
<dbReference type="InterPro" id="IPR036322">
    <property type="entry name" value="WD40_repeat_dom_sf"/>
</dbReference>
<proteinExistence type="predicted"/>
<dbReference type="InterPro" id="IPR036047">
    <property type="entry name" value="F-box-like_dom_sf"/>
</dbReference>
<dbReference type="Gene3D" id="1.20.1280.50">
    <property type="match status" value="1"/>
</dbReference>
<organism evidence="4 5">
    <name type="scientific">Coprinopsis marcescibilis</name>
    <name type="common">Agaric fungus</name>
    <name type="synonym">Psathyrella marcescibilis</name>
    <dbReference type="NCBI Taxonomy" id="230819"/>
    <lineage>
        <taxon>Eukaryota</taxon>
        <taxon>Fungi</taxon>
        <taxon>Dikarya</taxon>
        <taxon>Basidiomycota</taxon>
        <taxon>Agaricomycotina</taxon>
        <taxon>Agaricomycetes</taxon>
        <taxon>Agaricomycetidae</taxon>
        <taxon>Agaricales</taxon>
        <taxon>Agaricineae</taxon>
        <taxon>Psathyrellaceae</taxon>
        <taxon>Coprinopsis</taxon>
    </lineage>
</organism>
<feature type="region of interest" description="Disordered" evidence="2">
    <location>
        <begin position="553"/>
        <end position="579"/>
    </location>
</feature>
<evidence type="ECO:0000259" key="3">
    <source>
        <dbReference type="PROSITE" id="PS50181"/>
    </source>
</evidence>
<dbReference type="PROSITE" id="PS50181">
    <property type="entry name" value="FBOX"/>
    <property type="match status" value="1"/>
</dbReference>
<evidence type="ECO:0000313" key="5">
    <source>
        <dbReference type="Proteomes" id="UP000307440"/>
    </source>
</evidence>
<evidence type="ECO:0000256" key="1">
    <source>
        <dbReference type="PROSITE-ProRule" id="PRU00221"/>
    </source>
</evidence>
<gene>
    <name evidence="4" type="ORF">FA15DRAFT_220330</name>
</gene>
<feature type="domain" description="F-box" evidence="3">
    <location>
        <begin position="36"/>
        <end position="82"/>
    </location>
</feature>
<keyword evidence="1" id="KW-0853">WD repeat</keyword>
<dbReference type="STRING" id="230819.A0A5C3L2S9"/>
<dbReference type="OrthoDB" id="429520at2759"/>
<dbReference type="InterPro" id="IPR015943">
    <property type="entry name" value="WD40/YVTN_repeat-like_dom_sf"/>
</dbReference>
<sequence length="857" mass="92340">MLYRPTNLSHKESRLLEPTDFTQKSLQDGSSLQHDASLLLDVPVEILNRITSSLDPYALFALSLARKYLYEHIENENTWRHAFVSQFLGIGPEGDIEDSRAHMMLRRTSSSWKTEYIVRYDLTRRWSSLKTSSGAVAHSPLQSAISSMHLLEPDALLCASIQYGVVSRSLPLTGKVLSGYLDAAGSINGRGLGNPNAEFTPNVSACSIVPDGGTVRILWGYRNGMVSFMTTTKTMDATRRALSEFTPCRLRDQHDSTVNNVVWLGAAGGWLGATAGQDGRVRLWDSKTGYCLWASEQKLRITDPEPFTKIVGSFGGRFIAALTRSGDIVMWTGFNFQDTDTGPHAVVTIPCPYSSPTPGEVPSVLAFYAASSSLTPAILVAFQDDQFFHRVNVTGTTESSVIIFGTPSLGAISAITPYFAATSAESSLVITGDRLGCVSVYNWNAESTGGPIAPMHKFEAFRDGSAVTSVAWNGVTLMAGSSRGDTHVFDGLSFERLKKFSSPAASFPRRGANPNRGQEAVHHLLVGPNKDTLFVGVGDRVLAWKAGPMKRMKGLRTRRAPGTSPKKTQQNGPSKMSRQLEIRHELSEFKALTKEEGKRNQLRSGRQSEHRAQLNELGLSESEALEYVLMMSRDEVPAVGLGPSDALTEEELAAALEEGAFQLEDDDGLEPFASGSGSIVSVSGYVSTSPSHRSTTTSPTVRPILRLTPPPTTPKVQVSPRYVREPMAAGLGESITPLSLSPQIIPLDDDEHFPPVGSGSVSPASSFSPASSRRNSNTSSLDFHLRPAKSAWNTPFALSAAGGSGLAARLSQSPPGAVDTPSRVVSSGSGGLDEIDEDLRFALELSLAEARSRGEDV</sequence>
<name>A0A5C3L2S9_COPMA</name>
<dbReference type="SUPFAM" id="SSF50978">
    <property type="entry name" value="WD40 repeat-like"/>
    <property type="match status" value="1"/>
</dbReference>
<protein>
    <recommendedName>
        <fullName evidence="3">F-box domain-containing protein</fullName>
    </recommendedName>
</protein>